<evidence type="ECO:0000313" key="4">
    <source>
        <dbReference type="Proteomes" id="UP000033483"/>
    </source>
</evidence>
<feature type="compositionally biased region" description="Low complexity" evidence="1">
    <location>
        <begin position="180"/>
        <end position="191"/>
    </location>
</feature>
<dbReference type="PROSITE" id="PS51391">
    <property type="entry name" value="CID"/>
    <property type="match status" value="1"/>
</dbReference>
<name>A0A0F4ZER3_9PEZI</name>
<feature type="region of interest" description="Disordered" evidence="1">
    <location>
        <begin position="178"/>
        <end position="203"/>
    </location>
</feature>
<feature type="region of interest" description="Disordered" evidence="1">
    <location>
        <begin position="327"/>
        <end position="359"/>
    </location>
</feature>
<organism evidence="3 4">
    <name type="scientific">Thielaviopsis punctulata</name>
    <dbReference type="NCBI Taxonomy" id="72032"/>
    <lineage>
        <taxon>Eukaryota</taxon>
        <taxon>Fungi</taxon>
        <taxon>Dikarya</taxon>
        <taxon>Ascomycota</taxon>
        <taxon>Pezizomycotina</taxon>
        <taxon>Sordariomycetes</taxon>
        <taxon>Hypocreomycetidae</taxon>
        <taxon>Microascales</taxon>
        <taxon>Ceratocystidaceae</taxon>
        <taxon>Thielaviopsis</taxon>
    </lineage>
</organism>
<dbReference type="InterPro" id="IPR008942">
    <property type="entry name" value="ENTH_VHS"/>
</dbReference>
<evidence type="ECO:0000256" key="1">
    <source>
        <dbReference type="SAM" id="MobiDB-lite"/>
    </source>
</evidence>
<dbReference type="OrthoDB" id="21470at2759"/>
<sequence length="359" mass="39385">MSSTSPQLAIAKASLTSALFRNDPVACDRSDIDAFHTLVVAAVQRCSPPNVQACKRWIVAHIVPSATRTAALGRFLSAFVDSLTELSTPTTQKPRLRARRKRLHVLYILNDVLHHVASHARDSGFVDAIDASLGPLFASAALVERSPKHDEKLRNLIQLWESRQYVPASTVRKIRDAVDSASSSSSSSGSAKNSTALETLDTCGPATKETPFVLPSIHGDPATPWYDLPATTWLHQLLRHPKRPMKTDLIKPLHMSAGAPAAGLVDAVRDVLRGVDQIYAKDCTAPAGAENRDVNELGEIIILDQATGHVLDGDTYYGWSRGFCEKMKKQRSSSKPQSKPQPKPKQKQKQKQKPKQKQR</sequence>
<protein>
    <recommendedName>
        <fullName evidence="2">CID domain-containing protein</fullName>
    </recommendedName>
</protein>
<proteinExistence type="predicted"/>
<evidence type="ECO:0000259" key="2">
    <source>
        <dbReference type="PROSITE" id="PS51391"/>
    </source>
</evidence>
<dbReference type="Gene3D" id="1.25.40.90">
    <property type="match status" value="1"/>
</dbReference>
<dbReference type="EMBL" id="LAEV01001252">
    <property type="protein sequence ID" value="KKA28611.1"/>
    <property type="molecule type" value="Genomic_DNA"/>
</dbReference>
<comment type="caution">
    <text evidence="3">The sequence shown here is derived from an EMBL/GenBank/DDBJ whole genome shotgun (WGS) entry which is preliminary data.</text>
</comment>
<dbReference type="AlphaFoldDB" id="A0A0F4ZER3"/>
<dbReference type="InterPro" id="IPR006569">
    <property type="entry name" value="CID_dom"/>
</dbReference>
<dbReference type="PANTHER" id="PTHR12323:SF0">
    <property type="entry name" value="CALCIUM HOMEOSTASIS ENDOPLASMIC RETICULUM PROTEIN"/>
    <property type="match status" value="1"/>
</dbReference>
<reference evidence="3 4" key="1">
    <citation type="submission" date="2015-03" db="EMBL/GenBank/DDBJ databases">
        <authorList>
            <person name="Radwan O."/>
            <person name="Al-Naeli F.A."/>
            <person name="Rendon G.A."/>
            <person name="Fields C."/>
        </authorList>
    </citation>
    <scope>NUCLEOTIDE SEQUENCE [LARGE SCALE GENOMIC DNA]</scope>
    <source>
        <strain evidence="3">CR-DP1</strain>
    </source>
</reference>
<dbReference type="GO" id="GO:0006874">
    <property type="term" value="P:intracellular calcium ion homeostasis"/>
    <property type="evidence" value="ECO:0007669"/>
    <property type="project" value="TreeGrafter"/>
</dbReference>
<gene>
    <name evidence="3" type="ORF">TD95_005108</name>
</gene>
<dbReference type="Proteomes" id="UP000033483">
    <property type="component" value="Unassembled WGS sequence"/>
</dbReference>
<dbReference type="Pfam" id="PF04818">
    <property type="entry name" value="CID"/>
    <property type="match status" value="1"/>
</dbReference>
<evidence type="ECO:0000313" key="3">
    <source>
        <dbReference type="EMBL" id="KKA28611.1"/>
    </source>
</evidence>
<keyword evidence="4" id="KW-1185">Reference proteome</keyword>
<feature type="compositionally biased region" description="Basic residues" evidence="1">
    <location>
        <begin position="342"/>
        <end position="359"/>
    </location>
</feature>
<feature type="domain" description="CID" evidence="2">
    <location>
        <begin position="27"/>
        <end position="182"/>
    </location>
</feature>
<dbReference type="PANTHER" id="PTHR12323">
    <property type="entry name" value="SR-RELATED CTD ASSOCIATED FACTOR 6"/>
    <property type="match status" value="1"/>
</dbReference>
<accession>A0A0F4ZER3</accession>
<dbReference type="GO" id="GO:0048471">
    <property type="term" value="C:perinuclear region of cytoplasm"/>
    <property type="evidence" value="ECO:0007669"/>
    <property type="project" value="TreeGrafter"/>
</dbReference>